<proteinExistence type="predicted"/>
<protein>
    <submittedName>
        <fullName evidence="1">Uncharacterized protein</fullName>
    </submittedName>
</protein>
<gene>
    <name evidence="1" type="ORF">S01H4_29932</name>
</gene>
<dbReference type="EMBL" id="BART01015415">
    <property type="protein sequence ID" value="GAG84147.1"/>
    <property type="molecule type" value="Genomic_DNA"/>
</dbReference>
<dbReference type="AlphaFoldDB" id="X1BSM6"/>
<feature type="non-terminal residue" evidence="1">
    <location>
        <position position="68"/>
    </location>
</feature>
<name>X1BSM6_9ZZZZ</name>
<sequence length="68" mass="7668">MSNKKYLNIGYLNNLDKTTLCNSCGKPNLSILYSKILIACYHCIVKKFDLMKKKSPSVVGIEISHKGF</sequence>
<comment type="caution">
    <text evidence="1">The sequence shown here is derived from an EMBL/GenBank/DDBJ whole genome shotgun (WGS) entry which is preliminary data.</text>
</comment>
<reference evidence="1" key="1">
    <citation type="journal article" date="2014" name="Front. Microbiol.">
        <title>High frequency of phylogenetically diverse reductive dehalogenase-homologous genes in deep subseafloor sedimentary metagenomes.</title>
        <authorList>
            <person name="Kawai M."/>
            <person name="Futagami T."/>
            <person name="Toyoda A."/>
            <person name="Takaki Y."/>
            <person name="Nishi S."/>
            <person name="Hori S."/>
            <person name="Arai W."/>
            <person name="Tsubouchi T."/>
            <person name="Morono Y."/>
            <person name="Uchiyama I."/>
            <person name="Ito T."/>
            <person name="Fujiyama A."/>
            <person name="Inagaki F."/>
            <person name="Takami H."/>
        </authorList>
    </citation>
    <scope>NUCLEOTIDE SEQUENCE</scope>
    <source>
        <strain evidence="1">Expedition CK06-06</strain>
    </source>
</reference>
<evidence type="ECO:0000313" key="1">
    <source>
        <dbReference type="EMBL" id="GAG84147.1"/>
    </source>
</evidence>
<organism evidence="1">
    <name type="scientific">marine sediment metagenome</name>
    <dbReference type="NCBI Taxonomy" id="412755"/>
    <lineage>
        <taxon>unclassified sequences</taxon>
        <taxon>metagenomes</taxon>
        <taxon>ecological metagenomes</taxon>
    </lineage>
</organism>
<accession>X1BSM6</accession>